<dbReference type="AlphaFoldDB" id="A0A812J763"/>
<dbReference type="EMBL" id="CAJNDS010000345">
    <property type="protein sequence ID" value="CAE7195173.1"/>
    <property type="molecule type" value="Genomic_DNA"/>
</dbReference>
<protein>
    <submittedName>
        <fullName evidence="1">Uncharacterized protein</fullName>
    </submittedName>
</protein>
<dbReference type="Proteomes" id="UP000604046">
    <property type="component" value="Unassembled WGS sequence"/>
</dbReference>
<reference evidence="1" key="1">
    <citation type="submission" date="2021-02" db="EMBL/GenBank/DDBJ databases">
        <authorList>
            <person name="Dougan E. K."/>
            <person name="Rhodes N."/>
            <person name="Thang M."/>
            <person name="Chan C."/>
        </authorList>
    </citation>
    <scope>NUCLEOTIDE SEQUENCE</scope>
</reference>
<sequence length="113" mass="12611">MGLEVVSDHDKWLSTLKEEEAPPLAIRALRGVCSQMLVNMSESSEAWKANRKERQELLRVVAQTSGPVEKEVRCSDRSFSIFTSPCRACPRGNIELSDARRLAGAFASKTLKF</sequence>
<comment type="caution">
    <text evidence="1">The sequence shown here is derived from an EMBL/GenBank/DDBJ whole genome shotgun (WGS) entry which is preliminary data.</text>
</comment>
<gene>
    <name evidence="1" type="ORF">SNAT2548_LOCUS5371</name>
</gene>
<evidence type="ECO:0000313" key="2">
    <source>
        <dbReference type="Proteomes" id="UP000604046"/>
    </source>
</evidence>
<evidence type="ECO:0000313" key="1">
    <source>
        <dbReference type="EMBL" id="CAE7195173.1"/>
    </source>
</evidence>
<name>A0A812J763_9DINO</name>
<proteinExistence type="predicted"/>
<accession>A0A812J763</accession>
<organism evidence="1 2">
    <name type="scientific">Symbiodinium natans</name>
    <dbReference type="NCBI Taxonomy" id="878477"/>
    <lineage>
        <taxon>Eukaryota</taxon>
        <taxon>Sar</taxon>
        <taxon>Alveolata</taxon>
        <taxon>Dinophyceae</taxon>
        <taxon>Suessiales</taxon>
        <taxon>Symbiodiniaceae</taxon>
        <taxon>Symbiodinium</taxon>
    </lineage>
</organism>
<keyword evidence="2" id="KW-1185">Reference proteome</keyword>